<protein>
    <submittedName>
        <fullName evidence="1">Uncharacterized protein</fullName>
    </submittedName>
</protein>
<accession>A0ABY2RUE9</accession>
<name>A0ABY2RUE9_9PSEU</name>
<organism evidence="1 2">
    <name type="scientific">Prauserella endophytica</name>
    <dbReference type="NCBI Taxonomy" id="1592324"/>
    <lineage>
        <taxon>Bacteria</taxon>
        <taxon>Bacillati</taxon>
        <taxon>Actinomycetota</taxon>
        <taxon>Actinomycetes</taxon>
        <taxon>Pseudonocardiales</taxon>
        <taxon>Pseudonocardiaceae</taxon>
        <taxon>Prauserella</taxon>
        <taxon>Prauserella coralliicola group</taxon>
    </lineage>
</organism>
<gene>
    <name evidence="1" type="ORF">FCN18_34550</name>
</gene>
<reference evidence="1 2" key="1">
    <citation type="journal article" date="2015" name="Antonie Van Leeuwenhoek">
        <title>Prauserella endophytica sp. nov., an endophytic actinobacterium isolated from Tamarix taklamakanensis.</title>
        <authorList>
            <person name="Liu J.M."/>
            <person name="Habden X."/>
            <person name="Guo L."/>
            <person name="Tuo L."/>
            <person name="Jiang Z.K."/>
            <person name="Liu S.W."/>
            <person name="Liu X.F."/>
            <person name="Chen L."/>
            <person name="Li R.F."/>
            <person name="Zhang Y.Q."/>
            <person name="Sun C.H."/>
        </authorList>
    </citation>
    <scope>NUCLEOTIDE SEQUENCE [LARGE SCALE GENOMIC DNA]</scope>
    <source>
        <strain evidence="1 2">CGMCC 4.7182</strain>
    </source>
</reference>
<keyword evidence="2" id="KW-1185">Reference proteome</keyword>
<dbReference type="RefSeq" id="WP_137097158.1">
    <property type="nucleotide sequence ID" value="NZ_SWMS01000033.1"/>
</dbReference>
<evidence type="ECO:0000313" key="1">
    <source>
        <dbReference type="EMBL" id="TKG60953.1"/>
    </source>
</evidence>
<dbReference type="EMBL" id="SWMS01000033">
    <property type="protein sequence ID" value="TKG60953.1"/>
    <property type="molecule type" value="Genomic_DNA"/>
</dbReference>
<evidence type="ECO:0000313" key="2">
    <source>
        <dbReference type="Proteomes" id="UP000309992"/>
    </source>
</evidence>
<sequence length="230" mass="25460">MTAPRLVDERVATNGEHHLLERIHHHGPDTLRVRVVRDLHSAARSRAVAERLDPGHGWAVLAELPARKWYDATSGCTLATTARVLGSVAGTVLDTGLRDHPPGVVFGERYDDTAALELPQLAVWLTAEVTSLLRAHPDPVWRAVRCATIARPTSREIQLNLYGRSEPAERWEPDIDDQRVLDDIGRLADDHNWNRGHEHRFILVMHVVTDHSAPALLARGAGPGTITTES</sequence>
<dbReference type="Proteomes" id="UP000309992">
    <property type="component" value="Unassembled WGS sequence"/>
</dbReference>
<comment type="caution">
    <text evidence="1">The sequence shown here is derived from an EMBL/GenBank/DDBJ whole genome shotgun (WGS) entry which is preliminary data.</text>
</comment>
<proteinExistence type="predicted"/>